<protein>
    <submittedName>
        <fullName evidence="6">Putative ABC transporter ATP-binding protein YbhF</fullName>
    </submittedName>
</protein>
<evidence type="ECO:0000256" key="4">
    <source>
        <dbReference type="ARBA" id="ARBA00022840"/>
    </source>
</evidence>
<comment type="similarity">
    <text evidence="1">Belongs to the ABC transporter superfamily.</text>
</comment>
<feature type="domain" description="ABC transporter" evidence="5">
    <location>
        <begin position="44"/>
        <end position="232"/>
    </location>
</feature>
<evidence type="ECO:0000256" key="3">
    <source>
        <dbReference type="ARBA" id="ARBA00022741"/>
    </source>
</evidence>
<evidence type="ECO:0000256" key="1">
    <source>
        <dbReference type="ARBA" id="ARBA00005417"/>
    </source>
</evidence>
<evidence type="ECO:0000313" key="6">
    <source>
        <dbReference type="EMBL" id="QDU68111.1"/>
    </source>
</evidence>
<name>A0A518BMA3_9BACT</name>
<dbReference type="PROSITE" id="PS50893">
    <property type="entry name" value="ABC_TRANSPORTER_2"/>
    <property type="match status" value="1"/>
</dbReference>
<dbReference type="InterPro" id="IPR003593">
    <property type="entry name" value="AAA+_ATPase"/>
</dbReference>
<keyword evidence="3" id="KW-0547">Nucleotide-binding</keyword>
<reference evidence="6 7" key="1">
    <citation type="submission" date="2019-02" db="EMBL/GenBank/DDBJ databases">
        <title>Deep-cultivation of Planctomycetes and their phenomic and genomic characterization uncovers novel biology.</title>
        <authorList>
            <person name="Wiegand S."/>
            <person name="Jogler M."/>
            <person name="Boedeker C."/>
            <person name="Pinto D."/>
            <person name="Vollmers J."/>
            <person name="Rivas-Marin E."/>
            <person name="Kohn T."/>
            <person name="Peeters S.H."/>
            <person name="Heuer A."/>
            <person name="Rast P."/>
            <person name="Oberbeckmann S."/>
            <person name="Bunk B."/>
            <person name="Jeske O."/>
            <person name="Meyerdierks A."/>
            <person name="Storesund J.E."/>
            <person name="Kallscheuer N."/>
            <person name="Luecker S."/>
            <person name="Lage O.M."/>
            <person name="Pohl T."/>
            <person name="Merkel B.J."/>
            <person name="Hornburger P."/>
            <person name="Mueller R.-W."/>
            <person name="Bruemmer F."/>
            <person name="Labrenz M."/>
            <person name="Spormann A.M."/>
            <person name="Op den Camp H."/>
            <person name="Overmann J."/>
            <person name="Amann R."/>
            <person name="Jetten M.S.M."/>
            <person name="Mascher T."/>
            <person name="Medema M.H."/>
            <person name="Devos D.P."/>
            <person name="Kaster A.-K."/>
            <person name="Ovreas L."/>
            <person name="Rohde M."/>
            <person name="Galperin M.Y."/>
            <person name="Jogler C."/>
        </authorList>
    </citation>
    <scope>NUCLEOTIDE SEQUENCE [LARGE SCALE GENOMIC DNA]</scope>
    <source>
        <strain evidence="6 7">Pla133</strain>
    </source>
</reference>
<dbReference type="InterPro" id="IPR003439">
    <property type="entry name" value="ABC_transporter-like_ATP-bd"/>
</dbReference>
<keyword evidence="2" id="KW-0813">Transport</keyword>
<dbReference type="GO" id="GO:0016887">
    <property type="term" value="F:ATP hydrolysis activity"/>
    <property type="evidence" value="ECO:0007669"/>
    <property type="project" value="InterPro"/>
</dbReference>
<dbReference type="SMART" id="SM00382">
    <property type="entry name" value="AAA"/>
    <property type="match status" value="1"/>
</dbReference>
<dbReference type="Proteomes" id="UP000316921">
    <property type="component" value="Chromosome"/>
</dbReference>
<dbReference type="PANTHER" id="PTHR43335:SF11">
    <property type="entry name" value="ABC TRANSPORTER RELATED"/>
    <property type="match status" value="1"/>
</dbReference>
<dbReference type="SUPFAM" id="SSF52540">
    <property type="entry name" value="P-loop containing nucleoside triphosphate hydrolases"/>
    <property type="match status" value="1"/>
</dbReference>
<dbReference type="CDD" id="cd03230">
    <property type="entry name" value="ABC_DR_subfamily_A"/>
    <property type="match status" value="1"/>
</dbReference>
<dbReference type="EMBL" id="CP036287">
    <property type="protein sequence ID" value="QDU68111.1"/>
    <property type="molecule type" value="Genomic_DNA"/>
</dbReference>
<gene>
    <name evidence="6" type="primary">ybhF_4</name>
    <name evidence="6" type="ORF">Pla133_32050</name>
</gene>
<dbReference type="AlphaFoldDB" id="A0A518BMA3"/>
<keyword evidence="4 6" id="KW-0067">ATP-binding</keyword>
<accession>A0A518BMA3</accession>
<organism evidence="6 7">
    <name type="scientific">Engelhardtia mirabilis</name>
    <dbReference type="NCBI Taxonomy" id="2528011"/>
    <lineage>
        <taxon>Bacteria</taxon>
        <taxon>Pseudomonadati</taxon>
        <taxon>Planctomycetota</taxon>
        <taxon>Planctomycetia</taxon>
        <taxon>Planctomycetia incertae sedis</taxon>
        <taxon>Engelhardtia</taxon>
    </lineage>
</organism>
<dbReference type="Pfam" id="PF00005">
    <property type="entry name" value="ABC_tran"/>
    <property type="match status" value="1"/>
</dbReference>
<evidence type="ECO:0000259" key="5">
    <source>
        <dbReference type="PROSITE" id="PS50893"/>
    </source>
</evidence>
<evidence type="ECO:0000313" key="7">
    <source>
        <dbReference type="Proteomes" id="UP000316921"/>
    </source>
</evidence>
<dbReference type="KEGG" id="pbap:Pla133_32050"/>
<dbReference type="PANTHER" id="PTHR43335">
    <property type="entry name" value="ABC TRANSPORTER, ATP-BINDING PROTEIN"/>
    <property type="match status" value="1"/>
</dbReference>
<dbReference type="GO" id="GO:0005524">
    <property type="term" value="F:ATP binding"/>
    <property type="evidence" value="ECO:0007669"/>
    <property type="project" value="UniProtKB-KW"/>
</dbReference>
<sequence length="234" mass="25398">MTAIGAPRTSSSSTHQRVRAAVVVPREFTNRPVFNRSAPMDTILDARGLRKRFGPILAVDGIDLTVAPGEVVGFLGPNGAGKSTTMKLVTGFLEPDAGSVSICGHDLRRAPLLAKRQLGYLPEGAPGYPDMTVREFLRFLADVRGLSGGALRERMDTVVEAVHLESVMHQSIETLSKGFRRRVGIAQALLHDPRLLILDEPTDGLDPNQKHEVRELVRSLAADKAVVLSTHILE</sequence>
<evidence type="ECO:0000256" key="2">
    <source>
        <dbReference type="ARBA" id="ARBA00022448"/>
    </source>
</evidence>
<dbReference type="InterPro" id="IPR027417">
    <property type="entry name" value="P-loop_NTPase"/>
</dbReference>
<keyword evidence="7" id="KW-1185">Reference proteome</keyword>
<dbReference type="Gene3D" id="3.40.50.300">
    <property type="entry name" value="P-loop containing nucleotide triphosphate hydrolases"/>
    <property type="match status" value="1"/>
</dbReference>
<proteinExistence type="inferred from homology"/>